<dbReference type="Proteomes" id="UP000790787">
    <property type="component" value="Chromosome 17"/>
</dbReference>
<dbReference type="KEGG" id="nta:107777939"/>
<gene>
    <name evidence="2" type="primary">LOC107777939</name>
</gene>
<dbReference type="SUPFAM" id="SSF53098">
    <property type="entry name" value="Ribonuclease H-like"/>
    <property type="match status" value="1"/>
</dbReference>
<dbReference type="GeneID" id="107777939"/>
<reference evidence="2" key="2">
    <citation type="submission" date="2025-08" db="UniProtKB">
        <authorList>
            <consortium name="RefSeq"/>
        </authorList>
    </citation>
    <scope>IDENTIFICATION</scope>
    <source>
        <tissue evidence="2">Leaf</tissue>
    </source>
</reference>
<accession>A0A1S3YMV7</accession>
<name>A0A1S3YMV7_TOBAC</name>
<evidence type="ECO:0000313" key="2">
    <source>
        <dbReference type="RefSeq" id="XP_016453594.2"/>
    </source>
</evidence>
<dbReference type="InterPro" id="IPR041588">
    <property type="entry name" value="Integrase_H2C2"/>
</dbReference>
<dbReference type="InterPro" id="IPR036397">
    <property type="entry name" value="RNaseH_sf"/>
</dbReference>
<sequence>MAPAELEELKQQLLDLLDKSFIRPSISPWGAPVLKANMVPDALSRKSMGSLAHITLTKRLLANDIQRLEVECIKATQYEDGRLCKYRDEVLAGKSKDMIIESESVLQTGDRLWVADVNGLRHAILEETHNSRYTIHPGSTKIYHDLKQFYWWEGMKKDVANFISNCLTYQQVKAEHQRPAGLLQQIEIPEWKWERITMNFVTGPPRTLRGYESVWVIVDRLTKSAHFLPVKTTYGGVSFQSSIQMAPYEALHGRKYHTHIGWFEAAETNLLGPYLVLEAIDKVQLIRRRLLTAQSRQKSYADKRRRDLVFTIGDKVFL</sequence>
<dbReference type="RefSeq" id="XP_016453594.1">
    <property type="nucleotide sequence ID" value="XM_016598108.1"/>
</dbReference>
<proteinExistence type="predicted"/>
<dbReference type="GO" id="GO:0003676">
    <property type="term" value="F:nucleic acid binding"/>
    <property type="evidence" value="ECO:0007669"/>
    <property type="project" value="InterPro"/>
</dbReference>
<dbReference type="Gene3D" id="3.30.420.10">
    <property type="entry name" value="Ribonuclease H-like superfamily/Ribonuclease H"/>
    <property type="match status" value="1"/>
</dbReference>
<dbReference type="AlphaFoldDB" id="A0A1S3YMV7"/>
<organism evidence="1 2">
    <name type="scientific">Nicotiana tabacum</name>
    <name type="common">Common tobacco</name>
    <dbReference type="NCBI Taxonomy" id="4097"/>
    <lineage>
        <taxon>Eukaryota</taxon>
        <taxon>Viridiplantae</taxon>
        <taxon>Streptophyta</taxon>
        <taxon>Embryophyta</taxon>
        <taxon>Tracheophyta</taxon>
        <taxon>Spermatophyta</taxon>
        <taxon>Magnoliopsida</taxon>
        <taxon>eudicotyledons</taxon>
        <taxon>Gunneridae</taxon>
        <taxon>Pentapetalae</taxon>
        <taxon>asterids</taxon>
        <taxon>lamiids</taxon>
        <taxon>Solanales</taxon>
        <taxon>Solanaceae</taxon>
        <taxon>Nicotianoideae</taxon>
        <taxon>Nicotianeae</taxon>
        <taxon>Nicotiana</taxon>
    </lineage>
</organism>
<evidence type="ECO:0000313" key="1">
    <source>
        <dbReference type="Proteomes" id="UP000790787"/>
    </source>
</evidence>
<dbReference type="OrthoDB" id="1305839at2759"/>
<dbReference type="PaxDb" id="4097-A0A1S3YMV7"/>
<dbReference type="RefSeq" id="XP_016453594.2">
    <property type="nucleotide sequence ID" value="XM_016598108.2"/>
</dbReference>
<protein>
    <submittedName>
        <fullName evidence="2">Uncharacterized protein LOC107777939</fullName>
    </submittedName>
</protein>
<reference evidence="1" key="1">
    <citation type="journal article" date="2014" name="Nat. Commun.">
        <title>The tobacco genome sequence and its comparison with those of tomato and potato.</title>
        <authorList>
            <person name="Sierro N."/>
            <person name="Battey J.N."/>
            <person name="Ouadi S."/>
            <person name="Bakaher N."/>
            <person name="Bovet L."/>
            <person name="Willig A."/>
            <person name="Goepfert S."/>
            <person name="Peitsch M.C."/>
            <person name="Ivanov N.V."/>
        </authorList>
    </citation>
    <scope>NUCLEOTIDE SEQUENCE [LARGE SCALE GENOMIC DNA]</scope>
</reference>
<dbReference type="PANTHER" id="PTHR45835">
    <property type="entry name" value="YALI0A06105P"/>
    <property type="match status" value="1"/>
</dbReference>
<dbReference type="Pfam" id="PF17921">
    <property type="entry name" value="Integrase_H2C2"/>
    <property type="match status" value="1"/>
</dbReference>
<dbReference type="OMA" id="WERITMN"/>
<dbReference type="PANTHER" id="PTHR45835:SF108">
    <property type="entry name" value="INTEGRASE ZINC-BINDING DOMAIN-CONTAINING PROTEIN"/>
    <property type="match status" value="1"/>
</dbReference>
<dbReference type="STRING" id="4097.A0A1S3YMV7"/>
<keyword evidence="1" id="KW-1185">Reference proteome</keyword>
<dbReference type="InterPro" id="IPR012337">
    <property type="entry name" value="RNaseH-like_sf"/>
</dbReference>
<dbReference type="Gene3D" id="1.10.340.70">
    <property type="match status" value="1"/>
</dbReference>